<name>A0A918K9C0_9GAMM</name>
<proteinExistence type="predicted"/>
<dbReference type="AlphaFoldDB" id="A0A918K9C0"/>
<reference evidence="2" key="2">
    <citation type="submission" date="2020-09" db="EMBL/GenBank/DDBJ databases">
        <authorList>
            <person name="Sun Q."/>
            <person name="Kim S."/>
        </authorList>
    </citation>
    <scope>NUCLEOTIDE SEQUENCE</scope>
    <source>
        <strain evidence="2">KCTC 22169</strain>
    </source>
</reference>
<keyword evidence="1" id="KW-1133">Transmembrane helix</keyword>
<sequence>MFDDPVLIFQLMIISAGFLSAWFILPYKKLYMWIAPRGWRQHLFSIAIALLVVVGAEIMVSVLELKTVAIVGGELSAIALLTLYALAIMSIFAMNCARIWEYRRNRYPQTQDKSTESELDTK</sequence>
<reference evidence="2" key="1">
    <citation type="journal article" date="2014" name="Int. J. Syst. Evol. Microbiol.">
        <title>Complete genome sequence of Corynebacterium casei LMG S-19264T (=DSM 44701T), isolated from a smear-ripened cheese.</title>
        <authorList>
            <consortium name="US DOE Joint Genome Institute (JGI-PGF)"/>
            <person name="Walter F."/>
            <person name="Albersmeier A."/>
            <person name="Kalinowski J."/>
            <person name="Ruckert C."/>
        </authorList>
    </citation>
    <scope>NUCLEOTIDE SEQUENCE</scope>
    <source>
        <strain evidence="2">KCTC 22169</strain>
    </source>
</reference>
<evidence type="ECO:0000313" key="2">
    <source>
        <dbReference type="EMBL" id="GGX52614.1"/>
    </source>
</evidence>
<feature type="transmembrane region" description="Helical" evidence="1">
    <location>
        <begin position="46"/>
        <end position="63"/>
    </location>
</feature>
<keyword evidence="1" id="KW-0812">Transmembrane</keyword>
<protein>
    <submittedName>
        <fullName evidence="2">Uncharacterized protein</fullName>
    </submittedName>
</protein>
<feature type="transmembrane region" description="Helical" evidence="1">
    <location>
        <begin position="6"/>
        <end position="25"/>
    </location>
</feature>
<organism evidence="2 3">
    <name type="scientific">Saccharospirillum salsuginis</name>
    <dbReference type="NCBI Taxonomy" id="418750"/>
    <lineage>
        <taxon>Bacteria</taxon>
        <taxon>Pseudomonadati</taxon>
        <taxon>Pseudomonadota</taxon>
        <taxon>Gammaproteobacteria</taxon>
        <taxon>Oceanospirillales</taxon>
        <taxon>Saccharospirillaceae</taxon>
        <taxon>Saccharospirillum</taxon>
    </lineage>
</organism>
<evidence type="ECO:0000313" key="3">
    <source>
        <dbReference type="Proteomes" id="UP000626148"/>
    </source>
</evidence>
<keyword evidence="3" id="KW-1185">Reference proteome</keyword>
<comment type="caution">
    <text evidence="2">The sequence shown here is derived from an EMBL/GenBank/DDBJ whole genome shotgun (WGS) entry which is preliminary data.</text>
</comment>
<dbReference type="RefSeq" id="WP_189608390.1">
    <property type="nucleotide sequence ID" value="NZ_BMXR01000004.1"/>
</dbReference>
<feature type="transmembrane region" description="Helical" evidence="1">
    <location>
        <begin position="75"/>
        <end position="97"/>
    </location>
</feature>
<evidence type="ECO:0000256" key="1">
    <source>
        <dbReference type="SAM" id="Phobius"/>
    </source>
</evidence>
<accession>A0A918K9C0</accession>
<dbReference type="EMBL" id="BMXR01000004">
    <property type="protein sequence ID" value="GGX52614.1"/>
    <property type="molecule type" value="Genomic_DNA"/>
</dbReference>
<dbReference type="Proteomes" id="UP000626148">
    <property type="component" value="Unassembled WGS sequence"/>
</dbReference>
<keyword evidence="1" id="KW-0472">Membrane</keyword>
<gene>
    <name evidence="2" type="ORF">GCM10007392_19990</name>
</gene>